<dbReference type="Proteomes" id="UP001516400">
    <property type="component" value="Unassembled WGS sequence"/>
</dbReference>
<evidence type="ECO:0000313" key="1">
    <source>
        <dbReference type="EMBL" id="KAL3284322.1"/>
    </source>
</evidence>
<reference evidence="1 2" key="1">
    <citation type="journal article" date="2021" name="BMC Biol.">
        <title>Horizontally acquired antibacterial genes associated with adaptive radiation of ladybird beetles.</title>
        <authorList>
            <person name="Li H.S."/>
            <person name="Tang X.F."/>
            <person name="Huang Y.H."/>
            <person name="Xu Z.Y."/>
            <person name="Chen M.L."/>
            <person name="Du X.Y."/>
            <person name="Qiu B.Y."/>
            <person name="Chen P.T."/>
            <person name="Zhang W."/>
            <person name="Slipinski A."/>
            <person name="Escalona H.E."/>
            <person name="Waterhouse R.M."/>
            <person name="Zwick A."/>
            <person name="Pang H."/>
        </authorList>
    </citation>
    <scope>NUCLEOTIDE SEQUENCE [LARGE SCALE GENOMIC DNA]</scope>
    <source>
        <strain evidence="1">SYSU2018</strain>
    </source>
</reference>
<dbReference type="AlphaFoldDB" id="A0ABD2P0Y7"/>
<gene>
    <name evidence="1" type="ORF">HHI36_018486</name>
</gene>
<organism evidence="1 2">
    <name type="scientific">Cryptolaemus montrouzieri</name>
    <dbReference type="NCBI Taxonomy" id="559131"/>
    <lineage>
        <taxon>Eukaryota</taxon>
        <taxon>Metazoa</taxon>
        <taxon>Ecdysozoa</taxon>
        <taxon>Arthropoda</taxon>
        <taxon>Hexapoda</taxon>
        <taxon>Insecta</taxon>
        <taxon>Pterygota</taxon>
        <taxon>Neoptera</taxon>
        <taxon>Endopterygota</taxon>
        <taxon>Coleoptera</taxon>
        <taxon>Polyphaga</taxon>
        <taxon>Cucujiformia</taxon>
        <taxon>Coccinelloidea</taxon>
        <taxon>Coccinellidae</taxon>
        <taxon>Scymninae</taxon>
        <taxon>Scymnini</taxon>
        <taxon>Cryptolaemus</taxon>
    </lineage>
</organism>
<proteinExistence type="predicted"/>
<evidence type="ECO:0000313" key="2">
    <source>
        <dbReference type="Proteomes" id="UP001516400"/>
    </source>
</evidence>
<protein>
    <submittedName>
        <fullName evidence="1">Uncharacterized protein</fullName>
    </submittedName>
</protein>
<comment type="caution">
    <text evidence="1">The sequence shown here is derived from an EMBL/GenBank/DDBJ whole genome shotgun (WGS) entry which is preliminary data.</text>
</comment>
<keyword evidence="2" id="KW-1185">Reference proteome</keyword>
<dbReference type="EMBL" id="JABFTP020000165">
    <property type="protein sequence ID" value="KAL3284322.1"/>
    <property type="molecule type" value="Genomic_DNA"/>
</dbReference>
<accession>A0ABD2P0Y7</accession>
<sequence length="253" mass="28832">MKYNTSESSDMPTIKNTVHLSSTFVETVLVQLFQLVTYRIVPIIMPMISYYYGGLRLIKSLGGCVYCQCERDNKTPRNALCFQTKKSEVRTTEFSSINKSCSHVLEDFSRVAPGYKAHIISGLCSRREMVKDELLAPQNWAKLAKDRHPYRKVFGPPGWGFWQWVSSLLFKNHSCSKNRQKASDTGWKQIKTTTCFTNKIAEVLEEISQLNISIIALSETKRKAWKVNISKVTCTFGLVLKSLEGPGWDIDLD</sequence>
<name>A0ABD2P0Y7_9CUCU</name>